<protein>
    <recommendedName>
        <fullName evidence="2">Rab-GAP TBC domain-containing protein</fullName>
    </recommendedName>
</protein>
<sequence length="497" mass="58020">MTLRYLFNIVHDSHDKDAVTREGFDSYQLSPTCSNSEKAEEQKEKKISKLLQKKDVNTLRSMGLGPLGFVNNTLRKDCWYELLKSQVHIDNTIEYMPRVDKHKDEYQVILDAERSFGGIVDQNLKSQLKRLLVELINRILRKYPMLNYYQGYHDIVCVFIMCFSWDVVEEKGLVPENDLLRDKIDMEKLTYCVEAFTLLYLRDFMMNSLDFSFEQLRVISALIKESSPEFYSVFNFDENEPLFAIGSVLTIFAHNLKPIKSGDTNLHKILFQIFDMTISLQSMHLPLIIYKNLLLQNAPEIMKQIEANSDVFENDFDLRHGVIQTVLQQKLCDESLWEEVLQITRHDSATASKKVLKRVRLNKYSTLLNTACGKPGSFKVATIIFYLNEQTKMNERYKKEKYHGVPTKSKAKALVQRLGHFLPSKYNKWSRVSLLIGIVAILYHLRTTRSLSLLLSLRYMVSTKLKDLSHMNINMRLINHIWMDPIRDILKLGHPTR</sequence>
<dbReference type="Proteomes" id="UP001161438">
    <property type="component" value="Chromosome 6"/>
</dbReference>
<dbReference type="GO" id="GO:0005096">
    <property type="term" value="F:GTPase activator activity"/>
    <property type="evidence" value="ECO:0007669"/>
    <property type="project" value="UniProtKB-KW"/>
</dbReference>
<keyword evidence="1" id="KW-0343">GTPase activation</keyword>
<evidence type="ECO:0000313" key="3">
    <source>
        <dbReference type="EMBL" id="CAI4038692.1"/>
    </source>
</evidence>
<dbReference type="PROSITE" id="PS50086">
    <property type="entry name" value="TBC_RABGAP"/>
    <property type="match status" value="1"/>
</dbReference>
<reference evidence="3" key="1">
    <citation type="submission" date="2022-10" db="EMBL/GenBank/DDBJ databases">
        <authorList>
            <person name="Byrne P K."/>
        </authorList>
    </citation>
    <scope>NUCLEOTIDE SEQUENCE</scope>
    <source>
        <strain evidence="3">IFO1815</strain>
    </source>
</reference>
<evidence type="ECO:0000313" key="4">
    <source>
        <dbReference type="Proteomes" id="UP001161438"/>
    </source>
</evidence>
<dbReference type="AlphaFoldDB" id="A0AA35J031"/>
<dbReference type="EMBL" id="OX365762">
    <property type="protein sequence ID" value="CAI4038692.1"/>
    <property type="molecule type" value="Genomic_DNA"/>
</dbReference>
<feature type="domain" description="Rab-GAP TBC" evidence="2">
    <location>
        <begin position="69"/>
        <end position="281"/>
    </location>
</feature>
<name>A0AA35J031_SACMI</name>
<dbReference type="Gene3D" id="1.10.8.1310">
    <property type="match status" value="1"/>
</dbReference>
<dbReference type="PANTHER" id="PTHR20913:SF7">
    <property type="entry name" value="RE60063P"/>
    <property type="match status" value="1"/>
</dbReference>
<dbReference type="Pfam" id="PF00566">
    <property type="entry name" value="RabGAP-TBC"/>
    <property type="match status" value="1"/>
</dbReference>
<evidence type="ECO:0000256" key="1">
    <source>
        <dbReference type="ARBA" id="ARBA00022468"/>
    </source>
</evidence>
<dbReference type="InterPro" id="IPR000195">
    <property type="entry name" value="Rab-GAP-TBC_dom"/>
</dbReference>
<dbReference type="Gene3D" id="1.10.472.80">
    <property type="entry name" value="Ypt/Rab-GAP domain of gyp1p, domain 3"/>
    <property type="match status" value="1"/>
</dbReference>
<evidence type="ECO:0000259" key="2">
    <source>
        <dbReference type="PROSITE" id="PS50086"/>
    </source>
</evidence>
<dbReference type="InterPro" id="IPR035969">
    <property type="entry name" value="Rab-GAP_TBC_sf"/>
</dbReference>
<dbReference type="RefSeq" id="XP_056081807.1">
    <property type="nucleotide sequence ID" value="XM_056222080.1"/>
</dbReference>
<organism evidence="3 4">
    <name type="scientific">Saccharomyces mikatae IFO 1815</name>
    <dbReference type="NCBI Taxonomy" id="226126"/>
    <lineage>
        <taxon>Eukaryota</taxon>
        <taxon>Fungi</taxon>
        <taxon>Dikarya</taxon>
        <taxon>Ascomycota</taxon>
        <taxon>Saccharomycotina</taxon>
        <taxon>Saccharomycetes</taxon>
        <taxon>Saccharomycetales</taxon>
        <taxon>Saccharomycetaceae</taxon>
        <taxon>Saccharomyces</taxon>
    </lineage>
</organism>
<dbReference type="PANTHER" id="PTHR20913">
    <property type="entry name" value="TBC1 DOMAIN FAMILY MEMBER 20/GTPASE"/>
    <property type="match status" value="1"/>
</dbReference>
<accession>A0AA35J031</accession>
<dbReference type="GO" id="GO:0006888">
    <property type="term" value="P:endoplasmic reticulum to Golgi vesicle-mediated transport"/>
    <property type="evidence" value="ECO:0007669"/>
    <property type="project" value="TreeGrafter"/>
</dbReference>
<proteinExistence type="predicted"/>
<dbReference type="GeneID" id="80917903"/>
<keyword evidence="4" id="KW-1185">Reference proteome</keyword>
<dbReference type="InterPro" id="IPR045913">
    <property type="entry name" value="TBC20/Gyp8-like"/>
</dbReference>
<gene>
    <name evidence="3" type="primary">SMKI06G0380</name>
    <name evidence="3" type="ORF">SMKI_06G0380</name>
</gene>
<dbReference type="GO" id="GO:0005789">
    <property type="term" value="C:endoplasmic reticulum membrane"/>
    <property type="evidence" value="ECO:0007669"/>
    <property type="project" value="TreeGrafter"/>
</dbReference>
<dbReference type="SUPFAM" id="SSF47923">
    <property type="entry name" value="Ypt/Rab-GAP domain of gyp1p"/>
    <property type="match status" value="1"/>
</dbReference>